<dbReference type="InterPro" id="IPR035937">
    <property type="entry name" value="FPG_N"/>
</dbReference>
<keyword evidence="4" id="KW-0479">Metal-binding</keyword>
<evidence type="ECO:0000259" key="17">
    <source>
        <dbReference type="PROSITE" id="PS51068"/>
    </source>
</evidence>
<keyword evidence="19" id="KW-1185">Reference proteome</keyword>
<keyword evidence="13" id="KW-0326">Glycosidase</keyword>
<reference evidence="18 19" key="1">
    <citation type="submission" date="2016-10" db="EMBL/GenBank/DDBJ databases">
        <authorList>
            <person name="de Groot N.N."/>
        </authorList>
    </citation>
    <scope>NUCLEOTIDE SEQUENCE [LARGE SCALE GENOMIC DNA]</scope>
    <source>
        <strain evidence="18 19">DSM 21001</strain>
    </source>
</reference>
<dbReference type="Gene3D" id="3.20.190.10">
    <property type="entry name" value="MutM-like, N-terminal"/>
    <property type="match status" value="1"/>
</dbReference>
<dbReference type="SMART" id="SM01232">
    <property type="entry name" value="H2TH"/>
    <property type="match status" value="1"/>
</dbReference>
<dbReference type="SUPFAM" id="SSF46946">
    <property type="entry name" value="S13-like H2TH domain"/>
    <property type="match status" value="1"/>
</dbReference>
<evidence type="ECO:0000256" key="6">
    <source>
        <dbReference type="ARBA" id="ARBA00022771"/>
    </source>
</evidence>
<dbReference type="GO" id="GO:0003684">
    <property type="term" value="F:damaged DNA binding"/>
    <property type="evidence" value="ECO:0007669"/>
    <property type="project" value="InterPro"/>
</dbReference>
<keyword evidence="12" id="KW-0511">Multifunctional enzyme</keyword>
<gene>
    <name evidence="18" type="ORF">SAMN05421771_1698</name>
</gene>
<evidence type="ECO:0000256" key="12">
    <source>
        <dbReference type="ARBA" id="ARBA00023268"/>
    </source>
</evidence>
<dbReference type="GO" id="GO:0140078">
    <property type="term" value="F:class I DNA-(apurinic or apyrimidinic site) endonuclease activity"/>
    <property type="evidence" value="ECO:0007669"/>
    <property type="project" value="UniProtKB-EC"/>
</dbReference>
<dbReference type="Pfam" id="PF06831">
    <property type="entry name" value="H2TH"/>
    <property type="match status" value="1"/>
</dbReference>
<dbReference type="InterPro" id="IPR000214">
    <property type="entry name" value="Znf_DNA_glyclase/AP_lyase"/>
</dbReference>
<keyword evidence="10" id="KW-0234">DNA repair</keyword>
<feature type="domain" description="FPG-type" evidence="16">
    <location>
        <begin position="236"/>
        <end position="272"/>
    </location>
</feature>
<keyword evidence="9" id="KW-0238">DNA-binding</keyword>
<evidence type="ECO:0000256" key="2">
    <source>
        <dbReference type="ARBA" id="ARBA00009409"/>
    </source>
</evidence>
<dbReference type="PANTHER" id="PTHR42697:SF1">
    <property type="entry name" value="ENDONUCLEASE 8"/>
    <property type="match status" value="1"/>
</dbReference>
<dbReference type="Proteomes" id="UP000199024">
    <property type="component" value="Unassembled WGS sequence"/>
</dbReference>
<dbReference type="Gene3D" id="1.10.8.50">
    <property type="match status" value="1"/>
</dbReference>
<comment type="catalytic activity">
    <reaction evidence="14">
        <text>2'-deoxyribonucleotide-(2'-deoxyribose 5'-phosphate)-2'-deoxyribonucleotide-DNA = a 3'-end 2'-deoxyribonucleotide-(2,3-dehydro-2,3-deoxyribose 5'-phosphate)-DNA + a 5'-end 5'-phospho-2'-deoxyribonucleoside-DNA + H(+)</text>
        <dbReference type="Rhea" id="RHEA:66592"/>
        <dbReference type="Rhea" id="RHEA-COMP:13180"/>
        <dbReference type="Rhea" id="RHEA-COMP:16897"/>
        <dbReference type="Rhea" id="RHEA-COMP:17067"/>
        <dbReference type="ChEBI" id="CHEBI:15378"/>
        <dbReference type="ChEBI" id="CHEBI:136412"/>
        <dbReference type="ChEBI" id="CHEBI:157695"/>
        <dbReference type="ChEBI" id="CHEBI:167181"/>
        <dbReference type="EC" id="4.2.99.18"/>
    </reaction>
</comment>
<keyword evidence="5" id="KW-0227">DNA damage</keyword>
<keyword evidence="8" id="KW-0862">Zinc</keyword>
<evidence type="ECO:0000256" key="3">
    <source>
        <dbReference type="ARBA" id="ARBA00012720"/>
    </source>
</evidence>
<dbReference type="SUPFAM" id="SSF81624">
    <property type="entry name" value="N-terminal domain of MutM-like DNA repair proteins"/>
    <property type="match status" value="1"/>
</dbReference>
<dbReference type="InterPro" id="IPR010663">
    <property type="entry name" value="Znf_FPG/IleRS"/>
</dbReference>
<dbReference type="RefSeq" id="WP_089838394.1">
    <property type="nucleotide sequence ID" value="NZ_FOZL01000001.1"/>
</dbReference>
<organism evidence="18 19">
    <name type="scientific">Granulicella pectinivorans</name>
    <dbReference type="NCBI Taxonomy" id="474950"/>
    <lineage>
        <taxon>Bacteria</taxon>
        <taxon>Pseudomonadati</taxon>
        <taxon>Acidobacteriota</taxon>
        <taxon>Terriglobia</taxon>
        <taxon>Terriglobales</taxon>
        <taxon>Acidobacteriaceae</taxon>
        <taxon>Granulicella</taxon>
    </lineage>
</organism>
<evidence type="ECO:0000256" key="14">
    <source>
        <dbReference type="ARBA" id="ARBA00044632"/>
    </source>
</evidence>
<dbReference type="Pfam" id="PF01149">
    <property type="entry name" value="Fapy_DNA_glyco"/>
    <property type="match status" value="1"/>
</dbReference>
<dbReference type="SUPFAM" id="SSF57716">
    <property type="entry name" value="Glucocorticoid receptor-like (DNA-binding domain)"/>
    <property type="match status" value="1"/>
</dbReference>
<evidence type="ECO:0000256" key="7">
    <source>
        <dbReference type="ARBA" id="ARBA00022801"/>
    </source>
</evidence>
<dbReference type="GO" id="GO:0008270">
    <property type="term" value="F:zinc ion binding"/>
    <property type="evidence" value="ECO:0007669"/>
    <property type="project" value="UniProtKB-KW"/>
</dbReference>
<evidence type="ECO:0000256" key="8">
    <source>
        <dbReference type="ARBA" id="ARBA00022833"/>
    </source>
</evidence>
<dbReference type="EC" id="4.2.99.18" evidence="3"/>
<dbReference type="GO" id="GO:0006284">
    <property type="term" value="P:base-excision repair"/>
    <property type="evidence" value="ECO:0007669"/>
    <property type="project" value="InterPro"/>
</dbReference>
<accession>A0A1I6M2C2</accession>
<dbReference type="GO" id="GO:0000703">
    <property type="term" value="F:oxidized pyrimidine nucleobase lesion DNA N-glycosylase activity"/>
    <property type="evidence" value="ECO:0007669"/>
    <property type="project" value="TreeGrafter"/>
</dbReference>
<dbReference type="InterPro" id="IPR044090">
    <property type="entry name" value="Nei2_N"/>
</dbReference>
<dbReference type="PROSITE" id="PS01242">
    <property type="entry name" value="ZF_FPG_1"/>
    <property type="match status" value="1"/>
</dbReference>
<dbReference type="InterPro" id="IPR010979">
    <property type="entry name" value="Ribosomal_uS13-like_H2TH"/>
</dbReference>
<evidence type="ECO:0000256" key="10">
    <source>
        <dbReference type="ARBA" id="ARBA00023204"/>
    </source>
</evidence>
<evidence type="ECO:0000256" key="5">
    <source>
        <dbReference type="ARBA" id="ARBA00022763"/>
    </source>
</evidence>
<evidence type="ECO:0000256" key="15">
    <source>
        <dbReference type="PROSITE-ProRule" id="PRU00391"/>
    </source>
</evidence>
<protein>
    <recommendedName>
        <fullName evidence="3">DNA-(apurinic or apyrimidinic site) lyase</fullName>
        <ecNumber evidence="3">4.2.99.18</ecNumber>
    </recommendedName>
</protein>
<evidence type="ECO:0000256" key="1">
    <source>
        <dbReference type="ARBA" id="ARBA00001947"/>
    </source>
</evidence>
<feature type="domain" description="Formamidopyrimidine-DNA glycosylase catalytic" evidence="17">
    <location>
        <begin position="2"/>
        <end position="103"/>
    </location>
</feature>
<keyword evidence="6 15" id="KW-0863">Zinc-finger</keyword>
<comment type="similarity">
    <text evidence="2">Belongs to the FPG family.</text>
</comment>
<keyword evidence="11 18" id="KW-0456">Lyase</keyword>
<dbReference type="STRING" id="474950.SAMN05421771_1698"/>
<dbReference type="InterPro" id="IPR015887">
    <property type="entry name" value="DNA_glyclase_Znf_dom_DNA_BS"/>
</dbReference>
<evidence type="ECO:0000256" key="13">
    <source>
        <dbReference type="ARBA" id="ARBA00023295"/>
    </source>
</evidence>
<dbReference type="PROSITE" id="PS51066">
    <property type="entry name" value="ZF_FPG_2"/>
    <property type="match status" value="1"/>
</dbReference>
<keyword evidence="18" id="KW-0255">Endonuclease</keyword>
<keyword evidence="18" id="KW-0540">Nuclease</keyword>
<dbReference type="CDD" id="cd08971">
    <property type="entry name" value="AcNei2_N"/>
    <property type="match status" value="1"/>
</dbReference>
<comment type="cofactor">
    <cofactor evidence="1">
        <name>Zn(2+)</name>
        <dbReference type="ChEBI" id="CHEBI:29105"/>
    </cofactor>
</comment>
<dbReference type="Pfam" id="PF06827">
    <property type="entry name" value="zf-FPG_IleRS"/>
    <property type="match status" value="1"/>
</dbReference>
<sequence>MPEGDTIYRAARALAKALEGKTVTAFDTGFAHLARIHDDAPIPGRTVEKVEPRGKWLLIRFSGDLILVSHMLMSGSWHIYRSGEKWWMARSKMRVVLEVEGFQAVLFNAQIAEFHTQRSLERHTQIPQLGPDILSAAFTPQSGIDALRKHARENPTAEVGVTLLNQRVMAGLGNVYKSEIPFSAGVNPFRPIATLSEKEIEHIADLSQRYMQLNVSPEAPGKRQTTGSMDREERLWVYGRRGEECRRCGTLIQMRKQGEQARSTYWCPTCQPFAEAPSGNATRPRKRYRPTC</sequence>
<keyword evidence="7" id="KW-0378">Hydrolase</keyword>
<name>A0A1I6M2C2_9BACT</name>
<dbReference type="PROSITE" id="PS51068">
    <property type="entry name" value="FPG_CAT"/>
    <property type="match status" value="1"/>
</dbReference>
<dbReference type="AlphaFoldDB" id="A0A1I6M2C2"/>
<evidence type="ECO:0000256" key="4">
    <source>
        <dbReference type="ARBA" id="ARBA00022723"/>
    </source>
</evidence>
<evidence type="ECO:0000256" key="11">
    <source>
        <dbReference type="ARBA" id="ARBA00023239"/>
    </source>
</evidence>
<dbReference type="EMBL" id="FOZL01000001">
    <property type="protein sequence ID" value="SFS09784.1"/>
    <property type="molecule type" value="Genomic_DNA"/>
</dbReference>
<evidence type="ECO:0000256" key="9">
    <source>
        <dbReference type="ARBA" id="ARBA00023125"/>
    </source>
</evidence>
<dbReference type="OrthoDB" id="9800855at2"/>
<dbReference type="PANTHER" id="PTHR42697">
    <property type="entry name" value="ENDONUCLEASE 8"/>
    <property type="match status" value="1"/>
</dbReference>
<evidence type="ECO:0000313" key="18">
    <source>
        <dbReference type="EMBL" id="SFS09784.1"/>
    </source>
</evidence>
<evidence type="ECO:0000313" key="19">
    <source>
        <dbReference type="Proteomes" id="UP000199024"/>
    </source>
</evidence>
<dbReference type="InterPro" id="IPR015886">
    <property type="entry name" value="H2TH_FPG"/>
</dbReference>
<evidence type="ECO:0000259" key="16">
    <source>
        <dbReference type="PROSITE" id="PS51066"/>
    </source>
</evidence>
<dbReference type="SMART" id="SM00898">
    <property type="entry name" value="Fapy_DNA_glyco"/>
    <property type="match status" value="1"/>
</dbReference>
<dbReference type="InterPro" id="IPR012319">
    <property type="entry name" value="FPG_cat"/>
</dbReference>
<proteinExistence type="inferred from homology"/>